<name>A0A0C9Y5T2_9AGAR</name>
<dbReference type="EMBL" id="KN838580">
    <property type="protein sequence ID" value="KIK03398.1"/>
    <property type="molecule type" value="Genomic_DNA"/>
</dbReference>
<evidence type="ECO:0000313" key="1">
    <source>
        <dbReference type="EMBL" id="KIK03398.1"/>
    </source>
</evidence>
<dbReference type="Proteomes" id="UP000054477">
    <property type="component" value="Unassembled WGS sequence"/>
</dbReference>
<dbReference type="AlphaFoldDB" id="A0A0C9Y5T2"/>
<proteinExistence type="predicted"/>
<protein>
    <submittedName>
        <fullName evidence="1">Uncharacterized protein</fullName>
    </submittedName>
</protein>
<gene>
    <name evidence="1" type="ORF">K443DRAFT_475816</name>
</gene>
<organism evidence="1 2">
    <name type="scientific">Laccaria amethystina LaAM-08-1</name>
    <dbReference type="NCBI Taxonomy" id="1095629"/>
    <lineage>
        <taxon>Eukaryota</taxon>
        <taxon>Fungi</taxon>
        <taxon>Dikarya</taxon>
        <taxon>Basidiomycota</taxon>
        <taxon>Agaricomycotina</taxon>
        <taxon>Agaricomycetes</taxon>
        <taxon>Agaricomycetidae</taxon>
        <taxon>Agaricales</taxon>
        <taxon>Agaricineae</taxon>
        <taxon>Hydnangiaceae</taxon>
        <taxon>Laccaria</taxon>
    </lineage>
</organism>
<reference evidence="1 2" key="1">
    <citation type="submission" date="2014-04" db="EMBL/GenBank/DDBJ databases">
        <authorList>
            <consortium name="DOE Joint Genome Institute"/>
            <person name="Kuo A."/>
            <person name="Kohler A."/>
            <person name="Nagy L.G."/>
            <person name="Floudas D."/>
            <person name="Copeland A."/>
            <person name="Barry K.W."/>
            <person name="Cichocki N."/>
            <person name="Veneault-Fourrey C."/>
            <person name="LaButti K."/>
            <person name="Lindquist E.A."/>
            <person name="Lipzen A."/>
            <person name="Lundell T."/>
            <person name="Morin E."/>
            <person name="Murat C."/>
            <person name="Sun H."/>
            <person name="Tunlid A."/>
            <person name="Henrissat B."/>
            <person name="Grigoriev I.V."/>
            <person name="Hibbett D.S."/>
            <person name="Martin F."/>
            <person name="Nordberg H.P."/>
            <person name="Cantor M.N."/>
            <person name="Hua S.X."/>
        </authorList>
    </citation>
    <scope>NUCLEOTIDE SEQUENCE [LARGE SCALE GENOMIC DNA]</scope>
    <source>
        <strain evidence="1 2">LaAM-08-1</strain>
    </source>
</reference>
<accession>A0A0C9Y5T2</accession>
<reference evidence="2" key="2">
    <citation type="submission" date="2015-01" db="EMBL/GenBank/DDBJ databases">
        <title>Evolutionary Origins and Diversification of the Mycorrhizal Mutualists.</title>
        <authorList>
            <consortium name="DOE Joint Genome Institute"/>
            <consortium name="Mycorrhizal Genomics Consortium"/>
            <person name="Kohler A."/>
            <person name="Kuo A."/>
            <person name="Nagy L.G."/>
            <person name="Floudas D."/>
            <person name="Copeland A."/>
            <person name="Barry K.W."/>
            <person name="Cichocki N."/>
            <person name="Veneault-Fourrey C."/>
            <person name="LaButti K."/>
            <person name="Lindquist E.A."/>
            <person name="Lipzen A."/>
            <person name="Lundell T."/>
            <person name="Morin E."/>
            <person name="Murat C."/>
            <person name="Riley R."/>
            <person name="Ohm R."/>
            <person name="Sun H."/>
            <person name="Tunlid A."/>
            <person name="Henrissat B."/>
            <person name="Grigoriev I.V."/>
            <person name="Hibbett D.S."/>
            <person name="Martin F."/>
        </authorList>
    </citation>
    <scope>NUCLEOTIDE SEQUENCE [LARGE SCALE GENOMIC DNA]</scope>
    <source>
        <strain evidence="2">LaAM-08-1</strain>
    </source>
</reference>
<keyword evidence="2" id="KW-1185">Reference proteome</keyword>
<evidence type="ECO:0000313" key="2">
    <source>
        <dbReference type="Proteomes" id="UP000054477"/>
    </source>
</evidence>
<dbReference type="HOGENOM" id="CLU_2671455_0_0_1"/>
<sequence length="75" mass="9253">MMGPRWCFDWALAPRLHEFTEQRASLKSFLQIKQLRQILLKSEYHTRRTFSRFRLYNPYGVTISRSQRPDWLVHR</sequence>